<feature type="non-terminal residue" evidence="1">
    <location>
        <position position="65"/>
    </location>
</feature>
<gene>
    <name evidence="1" type="ORF">L9F63_026440</name>
</gene>
<organism evidence="1 2">
    <name type="scientific">Diploptera punctata</name>
    <name type="common">Pacific beetle cockroach</name>
    <dbReference type="NCBI Taxonomy" id="6984"/>
    <lineage>
        <taxon>Eukaryota</taxon>
        <taxon>Metazoa</taxon>
        <taxon>Ecdysozoa</taxon>
        <taxon>Arthropoda</taxon>
        <taxon>Hexapoda</taxon>
        <taxon>Insecta</taxon>
        <taxon>Pterygota</taxon>
        <taxon>Neoptera</taxon>
        <taxon>Polyneoptera</taxon>
        <taxon>Dictyoptera</taxon>
        <taxon>Blattodea</taxon>
        <taxon>Blaberoidea</taxon>
        <taxon>Blaberidae</taxon>
        <taxon>Diplopterinae</taxon>
        <taxon>Diploptera</taxon>
    </lineage>
</organism>
<feature type="non-terminal residue" evidence="1">
    <location>
        <position position="1"/>
    </location>
</feature>
<evidence type="ECO:0000313" key="2">
    <source>
        <dbReference type="Proteomes" id="UP001233999"/>
    </source>
</evidence>
<name>A0AAD8ES38_DIPPU</name>
<accession>A0AAD8ES38</accession>
<dbReference type="EMBL" id="JASPKZ010000632">
    <property type="protein sequence ID" value="KAJ9599712.1"/>
    <property type="molecule type" value="Genomic_DNA"/>
</dbReference>
<protein>
    <submittedName>
        <fullName evidence="1">Uncharacterized protein</fullName>
    </submittedName>
</protein>
<proteinExistence type="predicted"/>
<reference evidence="1" key="1">
    <citation type="journal article" date="2023" name="IScience">
        <title>Live-bearing cockroach genome reveals convergent evolutionary mechanisms linked to viviparity in insects and beyond.</title>
        <authorList>
            <person name="Fouks B."/>
            <person name="Harrison M.C."/>
            <person name="Mikhailova A.A."/>
            <person name="Marchal E."/>
            <person name="English S."/>
            <person name="Carruthers M."/>
            <person name="Jennings E.C."/>
            <person name="Chiamaka E.L."/>
            <person name="Frigard R.A."/>
            <person name="Pippel M."/>
            <person name="Attardo G.M."/>
            <person name="Benoit J.B."/>
            <person name="Bornberg-Bauer E."/>
            <person name="Tobe S.S."/>
        </authorList>
    </citation>
    <scope>NUCLEOTIDE SEQUENCE</scope>
    <source>
        <strain evidence="1">Stay&amp;Tobe</strain>
    </source>
</reference>
<dbReference type="AlphaFoldDB" id="A0AAD8ES38"/>
<evidence type="ECO:0000313" key="1">
    <source>
        <dbReference type="EMBL" id="KAJ9599712.1"/>
    </source>
</evidence>
<comment type="caution">
    <text evidence="1">The sequence shown here is derived from an EMBL/GenBank/DDBJ whole genome shotgun (WGS) entry which is preliminary data.</text>
</comment>
<reference evidence="1" key="2">
    <citation type="submission" date="2023-05" db="EMBL/GenBank/DDBJ databases">
        <authorList>
            <person name="Fouks B."/>
        </authorList>
    </citation>
    <scope>NUCLEOTIDE SEQUENCE</scope>
    <source>
        <strain evidence="1">Stay&amp;Tobe</strain>
        <tissue evidence="1">Testes</tissue>
    </source>
</reference>
<sequence>CKCNNNIKLDDLRIQVNHSVTFNIKLQICLSRTASSSAAAVFSTFKCCKSVHKYERFCRPHSRNV</sequence>
<dbReference type="Proteomes" id="UP001233999">
    <property type="component" value="Unassembled WGS sequence"/>
</dbReference>
<keyword evidence="2" id="KW-1185">Reference proteome</keyword>